<dbReference type="GO" id="GO:0051213">
    <property type="term" value="F:dioxygenase activity"/>
    <property type="evidence" value="ECO:0007669"/>
    <property type="project" value="UniProtKB-KW"/>
</dbReference>
<dbReference type="PATRIC" id="fig|48936.3.peg.1959"/>
<dbReference type="CDD" id="cd00667">
    <property type="entry name" value="ring_hydroxylating_dioxygenases_beta"/>
    <property type="match status" value="1"/>
</dbReference>
<dbReference type="RefSeq" id="WP_052242279.1">
    <property type="nucleotide sequence ID" value="NZ_JRVC01000008.1"/>
</dbReference>
<dbReference type="InterPro" id="IPR000391">
    <property type="entry name" value="Rng_hydr_dOase-bsu"/>
</dbReference>
<name>A0A0B8ZUA3_9SPHN</name>
<dbReference type="Gene3D" id="3.10.450.50">
    <property type="match status" value="1"/>
</dbReference>
<sequence length="166" mass="19262">MTPAMTREQAEELLYLEALLIDTGRFDEWIDLFTADVEFWMPAWRDEVTLTDDPDRELSLIYYRGRRNLEDRVMRLTSGLSTASSPLPRVVHQVTNVLLTDAGDGYAEVCAAFNCHRHDVRMNRSDCFFGRYEYRLVISDGRWRIARKKITLLNDTIPTVVDINAV</sequence>
<protein>
    <submittedName>
        <fullName evidence="3">Aromatic-ring-hydroxylating dioxygenase subunit beta</fullName>
    </submittedName>
</protein>
<keyword evidence="3" id="KW-0223">Dioxygenase</keyword>
<evidence type="ECO:0000256" key="2">
    <source>
        <dbReference type="ARBA" id="ARBA00023002"/>
    </source>
</evidence>
<dbReference type="SUPFAM" id="SSF54427">
    <property type="entry name" value="NTF2-like"/>
    <property type="match status" value="1"/>
</dbReference>
<evidence type="ECO:0000313" key="3">
    <source>
        <dbReference type="EMBL" id="KHS46713.1"/>
    </source>
</evidence>
<dbReference type="GO" id="GO:0019380">
    <property type="term" value="P:3-phenylpropionate catabolic process"/>
    <property type="evidence" value="ECO:0007669"/>
    <property type="project" value="TreeGrafter"/>
</dbReference>
<organism evidence="3 4">
    <name type="scientific">Novosphingobium subterraneum</name>
    <dbReference type="NCBI Taxonomy" id="48936"/>
    <lineage>
        <taxon>Bacteria</taxon>
        <taxon>Pseudomonadati</taxon>
        <taxon>Pseudomonadota</taxon>
        <taxon>Alphaproteobacteria</taxon>
        <taxon>Sphingomonadales</taxon>
        <taxon>Sphingomonadaceae</taxon>
        <taxon>Novosphingobium</taxon>
    </lineage>
</organism>
<reference evidence="3 4" key="1">
    <citation type="submission" date="2014-10" db="EMBL/GenBank/DDBJ databases">
        <title>Draft genome sequence of Novosphingobium subterraneum DSM 12447.</title>
        <authorList>
            <person name="Gan H.M."/>
            <person name="Gan H.Y."/>
            <person name="Savka M.A."/>
        </authorList>
    </citation>
    <scope>NUCLEOTIDE SEQUENCE [LARGE SCALE GENOMIC DNA]</scope>
    <source>
        <strain evidence="3 4">DSM 12447</strain>
    </source>
</reference>
<dbReference type="PANTHER" id="PTHR41534:SF1">
    <property type="entry name" value="BLR3401 PROTEIN"/>
    <property type="match status" value="1"/>
</dbReference>
<accession>A0A0B8ZUA3</accession>
<dbReference type="Proteomes" id="UP000031338">
    <property type="component" value="Unassembled WGS sequence"/>
</dbReference>
<comment type="caution">
    <text evidence="3">The sequence shown here is derived from an EMBL/GenBank/DDBJ whole genome shotgun (WGS) entry which is preliminary data.</text>
</comment>
<keyword evidence="2" id="KW-0560">Oxidoreductase</keyword>
<dbReference type="EMBL" id="JRVC01000008">
    <property type="protein sequence ID" value="KHS46713.1"/>
    <property type="molecule type" value="Genomic_DNA"/>
</dbReference>
<keyword evidence="4" id="KW-1185">Reference proteome</keyword>
<evidence type="ECO:0000313" key="4">
    <source>
        <dbReference type="Proteomes" id="UP000031338"/>
    </source>
</evidence>
<dbReference type="AlphaFoldDB" id="A0A0B8ZUA3"/>
<dbReference type="InterPro" id="IPR032710">
    <property type="entry name" value="NTF2-like_dom_sf"/>
</dbReference>
<comment type="similarity">
    <text evidence="1">Belongs to the bacterial ring-hydroxylating dioxygenase beta subunit family.</text>
</comment>
<dbReference type="Pfam" id="PF00866">
    <property type="entry name" value="Ring_hydroxyl_B"/>
    <property type="match status" value="1"/>
</dbReference>
<dbReference type="STRING" id="48936.NJ75_01949"/>
<gene>
    <name evidence="3" type="ORF">NJ75_01949</name>
</gene>
<evidence type="ECO:0000256" key="1">
    <source>
        <dbReference type="ARBA" id="ARBA00009570"/>
    </source>
</evidence>
<proteinExistence type="inferred from homology"/>
<dbReference type="PANTHER" id="PTHR41534">
    <property type="entry name" value="BLR3401 PROTEIN"/>
    <property type="match status" value="1"/>
</dbReference>